<dbReference type="InterPro" id="IPR010259">
    <property type="entry name" value="S8pro/Inhibitor_I9"/>
</dbReference>
<reference evidence="5" key="2">
    <citation type="journal article" date="2017" name="J. Anim. Genet.">
        <title>Multiple reference genome sequences of hot pepper reveal the massive evolution of plant disease resistance genes by retroduplication.</title>
        <authorList>
            <person name="Kim S."/>
            <person name="Park J."/>
            <person name="Yeom S.-I."/>
            <person name="Kim Y.-M."/>
            <person name="Seo E."/>
            <person name="Kim K.-T."/>
            <person name="Kim M.-S."/>
            <person name="Lee J.M."/>
            <person name="Cheong K."/>
            <person name="Shin H.-S."/>
            <person name="Kim S.-B."/>
            <person name="Han K."/>
            <person name="Lee J."/>
            <person name="Park M."/>
            <person name="Lee H.-A."/>
            <person name="Lee H.-Y."/>
            <person name="Lee Y."/>
            <person name="Oh S."/>
            <person name="Lee J.H."/>
            <person name="Choi E."/>
            <person name="Choi E."/>
            <person name="Lee S.E."/>
            <person name="Jeon J."/>
            <person name="Kim H."/>
            <person name="Choi G."/>
            <person name="Song H."/>
            <person name="Lee J."/>
            <person name="Lee S.-C."/>
            <person name="Kwon J.-K."/>
            <person name="Lee H.-Y."/>
            <person name="Koo N."/>
            <person name="Hong Y."/>
            <person name="Kim R.W."/>
            <person name="Kang W.-H."/>
            <person name="Huh J.H."/>
            <person name="Kang B.-C."/>
            <person name="Yang T.-J."/>
            <person name="Lee Y.-H."/>
            <person name="Bennetzen J.L."/>
            <person name="Choi D."/>
        </authorList>
    </citation>
    <scope>NUCLEOTIDE SEQUENCE [LARGE SCALE GENOMIC DNA]</scope>
    <source>
        <strain evidence="5">cv. PBC81</strain>
    </source>
</reference>
<comment type="similarity">
    <text evidence="1">Belongs to the peptidase S8 family.</text>
</comment>
<dbReference type="GO" id="GO:0004252">
    <property type="term" value="F:serine-type endopeptidase activity"/>
    <property type="evidence" value="ECO:0007669"/>
    <property type="project" value="InterPro"/>
</dbReference>
<keyword evidence="2" id="KW-0732">Signal</keyword>
<evidence type="ECO:0000313" key="5">
    <source>
        <dbReference type="Proteomes" id="UP000224567"/>
    </source>
</evidence>
<dbReference type="Proteomes" id="UP000224567">
    <property type="component" value="Unassembled WGS sequence"/>
</dbReference>
<dbReference type="STRING" id="33114.A0A2G2XSM2"/>
<dbReference type="AlphaFoldDB" id="A0A2G2XSM2"/>
<gene>
    <name evidence="4" type="ORF">CQW23_02855</name>
</gene>
<comment type="caution">
    <text evidence="4">The sequence shown here is derived from an EMBL/GenBank/DDBJ whole genome shotgun (WGS) entry which is preliminary data.</text>
</comment>
<dbReference type="OrthoDB" id="2014869at2759"/>
<reference evidence="4 5" key="1">
    <citation type="journal article" date="2017" name="Genome Biol.">
        <title>New reference genome sequences of hot pepper reveal the massive evolution of plant disease-resistance genes by retroduplication.</title>
        <authorList>
            <person name="Kim S."/>
            <person name="Park J."/>
            <person name="Yeom S.I."/>
            <person name="Kim Y.M."/>
            <person name="Seo E."/>
            <person name="Kim K.T."/>
            <person name="Kim M.S."/>
            <person name="Lee J.M."/>
            <person name="Cheong K."/>
            <person name="Shin H.S."/>
            <person name="Kim S.B."/>
            <person name="Han K."/>
            <person name="Lee J."/>
            <person name="Park M."/>
            <person name="Lee H.A."/>
            <person name="Lee H.Y."/>
            <person name="Lee Y."/>
            <person name="Oh S."/>
            <person name="Lee J.H."/>
            <person name="Choi E."/>
            <person name="Choi E."/>
            <person name="Lee S.E."/>
            <person name="Jeon J."/>
            <person name="Kim H."/>
            <person name="Choi G."/>
            <person name="Song H."/>
            <person name="Lee J."/>
            <person name="Lee S.C."/>
            <person name="Kwon J.K."/>
            <person name="Lee H.Y."/>
            <person name="Koo N."/>
            <person name="Hong Y."/>
            <person name="Kim R.W."/>
            <person name="Kang W.H."/>
            <person name="Huh J.H."/>
            <person name="Kang B.C."/>
            <person name="Yang T.J."/>
            <person name="Lee Y.H."/>
            <person name="Bennetzen J.L."/>
            <person name="Choi D."/>
        </authorList>
    </citation>
    <scope>NUCLEOTIDE SEQUENCE [LARGE SCALE GENOMIC DNA]</scope>
    <source>
        <strain evidence="5">cv. PBC81</strain>
    </source>
</reference>
<feature type="domain" description="Inhibitor I9" evidence="3">
    <location>
        <begin position="16"/>
        <end position="99"/>
    </location>
</feature>
<evidence type="ECO:0000259" key="3">
    <source>
        <dbReference type="Pfam" id="PF05922"/>
    </source>
</evidence>
<sequence length="192" mass="20812">MGSFWSSLLAIAQRSTYIIHLDKSLMPNVFSDHHHWHSSTIDSIKAVVPSSVDRFHSATKLVYSYYSVFHGFSAVLSKDEVETLKKLPGFVSAYKDTTVCSRNSKRSCPRARLAVYEFSFVEGSFTSDLIAAMDQAVADGVDAISICQGYGFIPLYEDAISIASFGAMMKGVLVSDSAGNRGNSVGTVVNGS</sequence>
<dbReference type="Pfam" id="PF05922">
    <property type="entry name" value="Inhibitor_I9"/>
    <property type="match status" value="1"/>
</dbReference>
<dbReference type="Gene3D" id="3.40.50.200">
    <property type="entry name" value="Peptidase S8/S53 domain"/>
    <property type="match status" value="1"/>
</dbReference>
<proteinExistence type="inferred from homology"/>
<evidence type="ECO:0000256" key="1">
    <source>
        <dbReference type="ARBA" id="ARBA00011073"/>
    </source>
</evidence>
<dbReference type="FunFam" id="3.30.70.80:FF:000003">
    <property type="entry name" value="Subtilisin-like protease SBT1.9"/>
    <property type="match status" value="1"/>
</dbReference>
<keyword evidence="5" id="KW-1185">Reference proteome</keyword>
<dbReference type="InterPro" id="IPR037045">
    <property type="entry name" value="S8pro/Inhibitor_I9_sf"/>
</dbReference>
<dbReference type="InterPro" id="IPR036852">
    <property type="entry name" value="Peptidase_S8/S53_dom_sf"/>
</dbReference>
<dbReference type="GO" id="GO:0006508">
    <property type="term" value="P:proteolysis"/>
    <property type="evidence" value="ECO:0007669"/>
    <property type="project" value="InterPro"/>
</dbReference>
<protein>
    <recommendedName>
        <fullName evidence="3">Inhibitor I9 domain-containing protein</fullName>
    </recommendedName>
</protein>
<organism evidence="4 5">
    <name type="scientific">Capsicum baccatum</name>
    <name type="common">Peruvian pepper</name>
    <dbReference type="NCBI Taxonomy" id="33114"/>
    <lineage>
        <taxon>Eukaryota</taxon>
        <taxon>Viridiplantae</taxon>
        <taxon>Streptophyta</taxon>
        <taxon>Embryophyta</taxon>
        <taxon>Tracheophyta</taxon>
        <taxon>Spermatophyta</taxon>
        <taxon>Magnoliopsida</taxon>
        <taxon>eudicotyledons</taxon>
        <taxon>Gunneridae</taxon>
        <taxon>Pentapetalae</taxon>
        <taxon>asterids</taxon>
        <taxon>lamiids</taxon>
        <taxon>Solanales</taxon>
        <taxon>Solanaceae</taxon>
        <taxon>Solanoideae</taxon>
        <taxon>Capsiceae</taxon>
        <taxon>Capsicum</taxon>
    </lineage>
</organism>
<dbReference type="EMBL" id="MLFT02000001">
    <property type="protein sequence ID" value="PHT60492.1"/>
    <property type="molecule type" value="Genomic_DNA"/>
</dbReference>
<accession>A0A2G2XSM2</accession>
<dbReference type="PANTHER" id="PTHR10795">
    <property type="entry name" value="PROPROTEIN CONVERTASE SUBTILISIN/KEXIN"/>
    <property type="match status" value="1"/>
</dbReference>
<dbReference type="Gene3D" id="3.30.70.80">
    <property type="entry name" value="Peptidase S8 propeptide/proteinase inhibitor I9"/>
    <property type="match status" value="1"/>
</dbReference>
<dbReference type="SUPFAM" id="SSF52743">
    <property type="entry name" value="Subtilisin-like"/>
    <property type="match status" value="1"/>
</dbReference>
<name>A0A2G2XSM2_CAPBA</name>
<evidence type="ECO:0000313" key="4">
    <source>
        <dbReference type="EMBL" id="PHT60492.1"/>
    </source>
</evidence>
<dbReference type="InterPro" id="IPR045051">
    <property type="entry name" value="SBT"/>
</dbReference>
<evidence type="ECO:0000256" key="2">
    <source>
        <dbReference type="ARBA" id="ARBA00022729"/>
    </source>
</evidence>